<sequence length="34" mass="4193">MRKSEHLWLLFSRNMKIILESTLWYQGVGRSWLL</sequence>
<dbReference type="Proteomes" id="UP000234681">
    <property type="component" value="Chromosome 6"/>
</dbReference>
<dbReference type="AlphaFoldDB" id="A6HCA6"/>
<protein>
    <submittedName>
        <fullName evidence="1">RCG63458</fullName>
    </submittedName>
</protein>
<gene>
    <name evidence="1" type="ORF">rCG_63458</name>
</gene>
<reference evidence="2" key="1">
    <citation type="submission" date="2005-09" db="EMBL/GenBank/DDBJ databases">
        <authorList>
            <person name="Mural R.J."/>
            <person name="Li P.W."/>
            <person name="Adams M.D."/>
            <person name="Amanatides P.G."/>
            <person name="Baden-Tillson H."/>
            <person name="Barnstead M."/>
            <person name="Chin S.H."/>
            <person name="Dew I."/>
            <person name="Evans C.A."/>
            <person name="Ferriera S."/>
            <person name="Flanigan M."/>
            <person name="Fosler C."/>
            <person name="Glodek A."/>
            <person name="Gu Z."/>
            <person name="Holt R.A."/>
            <person name="Jennings D."/>
            <person name="Kraft C.L."/>
            <person name="Lu F."/>
            <person name="Nguyen T."/>
            <person name="Nusskern D.R."/>
            <person name="Pfannkoch C.M."/>
            <person name="Sitter C."/>
            <person name="Sutton G.G."/>
            <person name="Venter J.C."/>
            <person name="Wang Z."/>
            <person name="Woodage T."/>
            <person name="Zheng X.H."/>
            <person name="Zhong F."/>
        </authorList>
    </citation>
    <scope>NUCLEOTIDE SEQUENCE [LARGE SCALE GENOMIC DNA]</scope>
    <source>
        <strain>BN</strain>
        <strain evidence="2">Sprague-Dawley</strain>
    </source>
</reference>
<name>A6HCA6_RAT</name>
<organism evidence="1 2">
    <name type="scientific">Rattus norvegicus</name>
    <name type="common">Rat</name>
    <dbReference type="NCBI Taxonomy" id="10116"/>
    <lineage>
        <taxon>Eukaryota</taxon>
        <taxon>Metazoa</taxon>
        <taxon>Chordata</taxon>
        <taxon>Craniata</taxon>
        <taxon>Vertebrata</taxon>
        <taxon>Euteleostomi</taxon>
        <taxon>Mammalia</taxon>
        <taxon>Eutheria</taxon>
        <taxon>Euarchontoglires</taxon>
        <taxon>Glires</taxon>
        <taxon>Rodentia</taxon>
        <taxon>Myomorpha</taxon>
        <taxon>Muroidea</taxon>
        <taxon>Muridae</taxon>
        <taxon>Murinae</taxon>
        <taxon>Rattus</taxon>
    </lineage>
</organism>
<evidence type="ECO:0000313" key="2">
    <source>
        <dbReference type="Proteomes" id="UP000234681"/>
    </source>
</evidence>
<evidence type="ECO:0000313" key="1">
    <source>
        <dbReference type="EMBL" id="EDM03661.1"/>
    </source>
</evidence>
<proteinExistence type="predicted"/>
<dbReference type="EMBL" id="CH473947">
    <property type="protein sequence ID" value="EDM03661.1"/>
    <property type="molecule type" value="Genomic_DNA"/>
</dbReference>
<accession>A6HCA6</accession>